<feature type="compositionally biased region" description="Basic and acidic residues" evidence="1">
    <location>
        <begin position="654"/>
        <end position="665"/>
    </location>
</feature>
<sequence length="734" mass="80864">MSSNLGVPVEPQVYIGTWTNWSRGKILGATLTLTQVNGSFLIAFLALFVSFAGTSFFRLTCFALHHILSSRNPEDDVYHQRQAILRNSASGSNAFCSLSSLLWSHRHQTKQETHPFKRVAPLLLHAAVTIGAFAVAGIYSSRITALTGDEVLVHSPENLTGGNYSFEDEFTLYWPFMSTRINAFANYAQDCYSDGETKAAACKMFMKPQLPRQIDMNAACPFASSLCRTNTGNVRIDTGFLDSHHDLGFNAPESDRFSFRHVLQCAPLTTEGYVRHANYSSDSVSLPFSLYYYGPLNLGSNVTNYTHAQQTQTKELAGMEWSSFARYSILSVYAPSLSTNSTNAWDPIEGLRGTNSDVTLTFLTARNIYYSKPVDDYWFSAHQHWKDVRTAYSEPIPSYNADEAASPLGCTTQVQFCLGSRTKTPLCSPLEGLIDLFQEDGATNTTFAFSEPTTEAQTNFTRAFQKKFLGATALPTVLQILGGEILQARFSLHATFQVGLPDDQWKTEVKQWSAILLAALQESILDWATGPSDERLITYLPRPKNDQEKFFAQNLKIRSTAHANFSILGLCITFGVGGLILLTEAILECVYVRLLWKGRDFHQYPRLEWCLNGTLQLQRLAHEQLGYGKWTRCDEGVPFLEDDTKLATVDLENPKHPMLKAKEDNSACGSESTMSGKGSATQIEMAPNGAAPSGDTHQASGGSSAEQIGGNNSPRPVGGLEMVSAPLSPVSLAT</sequence>
<dbReference type="AlphaFoldDB" id="A0A6A6INV9"/>
<keyword evidence="2" id="KW-0812">Transmembrane</keyword>
<dbReference type="GeneID" id="54588783"/>
<organism evidence="3 4">
    <name type="scientific">Trematosphaeria pertusa</name>
    <dbReference type="NCBI Taxonomy" id="390896"/>
    <lineage>
        <taxon>Eukaryota</taxon>
        <taxon>Fungi</taxon>
        <taxon>Dikarya</taxon>
        <taxon>Ascomycota</taxon>
        <taxon>Pezizomycotina</taxon>
        <taxon>Dothideomycetes</taxon>
        <taxon>Pleosporomycetidae</taxon>
        <taxon>Pleosporales</taxon>
        <taxon>Massarineae</taxon>
        <taxon>Trematosphaeriaceae</taxon>
        <taxon>Trematosphaeria</taxon>
    </lineage>
</organism>
<feature type="region of interest" description="Disordered" evidence="1">
    <location>
        <begin position="654"/>
        <end position="734"/>
    </location>
</feature>
<gene>
    <name evidence="3" type="ORF">BU26DRAFT_603727</name>
</gene>
<dbReference type="RefSeq" id="XP_033686274.1">
    <property type="nucleotide sequence ID" value="XM_033835453.1"/>
</dbReference>
<name>A0A6A6INV9_9PLEO</name>
<evidence type="ECO:0000256" key="1">
    <source>
        <dbReference type="SAM" id="MobiDB-lite"/>
    </source>
</evidence>
<feature type="compositionally biased region" description="Polar residues" evidence="1">
    <location>
        <begin position="695"/>
        <end position="714"/>
    </location>
</feature>
<evidence type="ECO:0000256" key="2">
    <source>
        <dbReference type="SAM" id="Phobius"/>
    </source>
</evidence>
<evidence type="ECO:0000313" key="4">
    <source>
        <dbReference type="Proteomes" id="UP000800094"/>
    </source>
</evidence>
<proteinExistence type="predicted"/>
<dbReference type="EMBL" id="ML987193">
    <property type="protein sequence ID" value="KAF2251270.1"/>
    <property type="molecule type" value="Genomic_DNA"/>
</dbReference>
<reference evidence="3" key="1">
    <citation type="journal article" date="2020" name="Stud. Mycol.">
        <title>101 Dothideomycetes genomes: a test case for predicting lifestyles and emergence of pathogens.</title>
        <authorList>
            <person name="Haridas S."/>
            <person name="Albert R."/>
            <person name="Binder M."/>
            <person name="Bloem J."/>
            <person name="Labutti K."/>
            <person name="Salamov A."/>
            <person name="Andreopoulos B."/>
            <person name="Baker S."/>
            <person name="Barry K."/>
            <person name="Bills G."/>
            <person name="Bluhm B."/>
            <person name="Cannon C."/>
            <person name="Castanera R."/>
            <person name="Culley D."/>
            <person name="Daum C."/>
            <person name="Ezra D."/>
            <person name="Gonzalez J."/>
            <person name="Henrissat B."/>
            <person name="Kuo A."/>
            <person name="Liang C."/>
            <person name="Lipzen A."/>
            <person name="Lutzoni F."/>
            <person name="Magnuson J."/>
            <person name="Mondo S."/>
            <person name="Nolan M."/>
            <person name="Ohm R."/>
            <person name="Pangilinan J."/>
            <person name="Park H.-J."/>
            <person name="Ramirez L."/>
            <person name="Alfaro M."/>
            <person name="Sun H."/>
            <person name="Tritt A."/>
            <person name="Yoshinaga Y."/>
            <person name="Zwiers L.-H."/>
            <person name="Turgeon B."/>
            <person name="Goodwin S."/>
            <person name="Spatafora J."/>
            <person name="Crous P."/>
            <person name="Grigoriev I."/>
        </authorList>
    </citation>
    <scope>NUCLEOTIDE SEQUENCE</scope>
    <source>
        <strain evidence="3">CBS 122368</strain>
    </source>
</reference>
<feature type="compositionally biased region" description="Polar residues" evidence="1">
    <location>
        <begin position="667"/>
        <end position="682"/>
    </location>
</feature>
<accession>A0A6A6INV9</accession>
<keyword evidence="2" id="KW-1133">Transmembrane helix</keyword>
<feature type="transmembrane region" description="Helical" evidence="2">
    <location>
        <begin position="119"/>
        <end position="139"/>
    </location>
</feature>
<protein>
    <submittedName>
        <fullName evidence="3">Uncharacterized protein</fullName>
    </submittedName>
</protein>
<evidence type="ECO:0000313" key="3">
    <source>
        <dbReference type="EMBL" id="KAF2251270.1"/>
    </source>
</evidence>
<dbReference type="OrthoDB" id="3540210at2759"/>
<keyword evidence="4" id="KW-1185">Reference proteome</keyword>
<keyword evidence="2" id="KW-0472">Membrane</keyword>
<feature type="transmembrane region" description="Helical" evidence="2">
    <location>
        <begin position="40"/>
        <end position="64"/>
    </location>
</feature>
<dbReference type="Proteomes" id="UP000800094">
    <property type="component" value="Unassembled WGS sequence"/>
</dbReference>